<dbReference type="PANTHER" id="PTHR46796:SF7">
    <property type="entry name" value="ARAC FAMILY TRANSCRIPTIONAL REGULATOR"/>
    <property type="match status" value="1"/>
</dbReference>
<reference evidence="5 6" key="1">
    <citation type="submission" date="2017-09" db="EMBL/GenBank/DDBJ databases">
        <title>Biodiversity and function of Thalassospira species in the particle-attached aromatic-hydrocarbon-degrading consortia from the surface seawater of the China South Sea.</title>
        <authorList>
            <person name="Dong C."/>
            <person name="Lai Q."/>
            <person name="Shao Z."/>
        </authorList>
    </citation>
    <scope>NUCLEOTIDE SEQUENCE [LARGE SCALE GENOMIC DNA]</scope>
    <source>
        <strain evidence="5 6">139Z-12</strain>
    </source>
</reference>
<dbReference type="Gene3D" id="1.10.10.60">
    <property type="entry name" value="Homeodomain-like"/>
    <property type="match status" value="2"/>
</dbReference>
<dbReference type="InterPro" id="IPR018060">
    <property type="entry name" value="HTH_AraC"/>
</dbReference>
<protein>
    <submittedName>
        <fullName evidence="5">AraC family transcriptional regulator</fullName>
    </submittedName>
</protein>
<name>A0A2N3L470_9PROT</name>
<dbReference type="SUPFAM" id="SSF46689">
    <property type="entry name" value="Homeodomain-like"/>
    <property type="match status" value="2"/>
</dbReference>
<keyword evidence="6" id="KW-1185">Reference proteome</keyword>
<organism evidence="5 6">
    <name type="scientific">Thalassospira lohafexi</name>
    <dbReference type="NCBI Taxonomy" id="744227"/>
    <lineage>
        <taxon>Bacteria</taxon>
        <taxon>Pseudomonadati</taxon>
        <taxon>Pseudomonadota</taxon>
        <taxon>Alphaproteobacteria</taxon>
        <taxon>Rhodospirillales</taxon>
        <taxon>Thalassospiraceae</taxon>
        <taxon>Thalassospira</taxon>
    </lineage>
</organism>
<evidence type="ECO:0000313" key="5">
    <source>
        <dbReference type="EMBL" id="PKR57526.1"/>
    </source>
</evidence>
<keyword evidence="3" id="KW-0804">Transcription</keyword>
<dbReference type="GO" id="GO:0043565">
    <property type="term" value="F:sequence-specific DNA binding"/>
    <property type="evidence" value="ECO:0007669"/>
    <property type="project" value="InterPro"/>
</dbReference>
<dbReference type="EMBL" id="NXGX01000006">
    <property type="protein sequence ID" value="PKR57526.1"/>
    <property type="molecule type" value="Genomic_DNA"/>
</dbReference>
<accession>A0A2N3L470</accession>
<dbReference type="GO" id="GO:0003700">
    <property type="term" value="F:DNA-binding transcription factor activity"/>
    <property type="evidence" value="ECO:0007669"/>
    <property type="project" value="InterPro"/>
</dbReference>
<feature type="domain" description="HTH araC/xylS-type" evidence="4">
    <location>
        <begin position="202"/>
        <end position="300"/>
    </location>
</feature>
<dbReference type="PANTHER" id="PTHR46796">
    <property type="entry name" value="HTH-TYPE TRANSCRIPTIONAL ACTIVATOR RHAS-RELATED"/>
    <property type="match status" value="1"/>
</dbReference>
<dbReference type="RefSeq" id="WP_101303853.1">
    <property type="nucleotide sequence ID" value="NZ_NXGX01000006.1"/>
</dbReference>
<evidence type="ECO:0000256" key="1">
    <source>
        <dbReference type="ARBA" id="ARBA00023015"/>
    </source>
</evidence>
<comment type="caution">
    <text evidence="5">The sequence shown here is derived from an EMBL/GenBank/DDBJ whole genome shotgun (WGS) entry which is preliminary data.</text>
</comment>
<sequence length="312" mass="33721">MDPLSDVLSLIRPDNYLSAGFDIGAPWAIQFPDQGQNIKTAAVVKGACWLAVDGMADPVHLKTGDCVLLPHGKAFLMGSNLDISPMEAGKTFKPTGFGHIRTLNGGGDCVVASSRFGLKGPQADLLLKMLPPLAVIRDRAGSTELRYCIERTMAEMRKNDPGSKLILQHLAHMMLIQALRMYLSNDAKGIGWFFALADPQISIAISAIHAAPAQNWTVESLAQTAAMSRSAFAARFKEKVGQSPMTYLTHWRMLLAGEKLLNSREPISQISLSLGYESESAFSTAFKRVMGCAPRGYSKAVACIPRSSPVPS</sequence>
<dbReference type="Proteomes" id="UP000233332">
    <property type="component" value="Unassembled WGS sequence"/>
</dbReference>
<dbReference type="Pfam" id="PF12852">
    <property type="entry name" value="Cupin_6"/>
    <property type="match status" value="1"/>
</dbReference>
<dbReference type="PRINTS" id="PR00032">
    <property type="entry name" value="HTHARAC"/>
</dbReference>
<dbReference type="InterPro" id="IPR032783">
    <property type="entry name" value="AraC_lig"/>
</dbReference>
<evidence type="ECO:0000256" key="3">
    <source>
        <dbReference type="ARBA" id="ARBA00023163"/>
    </source>
</evidence>
<keyword evidence="2" id="KW-0238">DNA-binding</keyword>
<dbReference type="PROSITE" id="PS01124">
    <property type="entry name" value="HTH_ARAC_FAMILY_2"/>
    <property type="match status" value="1"/>
</dbReference>
<proteinExistence type="predicted"/>
<dbReference type="SMART" id="SM00342">
    <property type="entry name" value="HTH_ARAC"/>
    <property type="match status" value="1"/>
</dbReference>
<evidence type="ECO:0000259" key="4">
    <source>
        <dbReference type="PROSITE" id="PS01124"/>
    </source>
</evidence>
<dbReference type="InterPro" id="IPR009057">
    <property type="entry name" value="Homeodomain-like_sf"/>
</dbReference>
<evidence type="ECO:0000256" key="2">
    <source>
        <dbReference type="ARBA" id="ARBA00023125"/>
    </source>
</evidence>
<dbReference type="AlphaFoldDB" id="A0A2N3L470"/>
<gene>
    <name evidence="5" type="ORF">COO92_16430</name>
</gene>
<evidence type="ECO:0000313" key="6">
    <source>
        <dbReference type="Proteomes" id="UP000233332"/>
    </source>
</evidence>
<dbReference type="InterPro" id="IPR020449">
    <property type="entry name" value="Tscrpt_reg_AraC-type_HTH"/>
</dbReference>
<keyword evidence="1" id="KW-0805">Transcription regulation</keyword>
<dbReference type="Pfam" id="PF12833">
    <property type="entry name" value="HTH_18"/>
    <property type="match status" value="1"/>
</dbReference>
<dbReference type="InterPro" id="IPR050204">
    <property type="entry name" value="AraC_XylS_family_regulators"/>
</dbReference>